<dbReference type="InterPro" id="IPR036736">
    <property type="entry name" value="ACP-like_sf"/>
</dbReference>
<proteinExistence type="predicted"/>
<organism evidence="1 2">
    <name type="scientific">Paenibacillus algicola</name>
    <dbReference type="NCBI Taxonomy" id="2565926"/>
    <lineage>
        <taxon>Bacteria</taxon>
        <taxon>Bacillati</taxon>
        <taxon>Bacillota</taxon>
        <taxon>Bacilli</taxon>
        <taxon>Bacillales</taxon>
        <taxon>Paenibacillaceae</taxon>
        <taxon>Paenibacillus</taxon>
    </lineage>
</organism>
<dbReference type="RefSeq" id="WP_138226142.1">
    <property type="nucleotide sequence ID" value="NZ_CP040396.1"/>
</dbReference>
<gene>
    <name evidence="1" type="ORF">E6C60_2527</name>
</gene>
<accession>A0A4P8XRS8</accession>
<keyword evidence="2" id="KW-1185">Reference proteome</keyword>
<dbReference type="Proteomes" id="UP000300879">
    <property type="component" value="Chromosome"/>
</dbReference>
<dbReference type="OrthoDB" id="494565at2"/>
<evidence type="ECO:0000313" key="1">
    <source>
        <dbReference type="EMBL" id="QCT03239.1"/>
    </source>
</evidence>
<dbReference type="EMBL" id="CP040396">
    <property type="protein sequence ID" value="QCT03239.1"/>
    <property type="molecule type" value="Genomic_DNA"/>
</dbReference>
<protein>
    <submittedName>
        <fullName evidence="1">Uncharacterized protein</fullName>
    </submittedName>
</protein>
<dbReference type="Gene3D" id="1.10.1200.10">
    <property type="entry name" value="ACP-like"/>
    <property type="match status" value="1"/>
</dbReference>
<sequence>MNRQIPSFNPVMEIPYYYPCHFPLIHEVLQRQGCHSSLSLLANSRLYGLPSCSSEGLVKTYHHKLNYGEPVWRMKSRRELPGFQEGLGEIKRCIDRGELFLATGSSYYLPYCDDYMNPNYIEKLVQPQSRLYLVDHWLAVYGIKEDELLVYDPVPAKYQGSISMENFQAFWRGNKCIPELAAAKKKEELYTYSTLDIEADEGLHAQGYLDILLQTAATTVQEFMAGREVHQGGRTYFFGQRVTRELLNQLHSLSENDENGLRLAAAFTFDMRWSRYFFRDLMLEIASVAGSPFTELTSRYEHLLSSWEQAHKLLQLKHSLRRPGWLQPARQTIQQLAEDELRWFEEMGRVLKHRGHFQQWSTDAEAKDLDKPALTRIILDSCAEMNRYQNTGIPVECGLQTPLYGRDGKLDSLGLVTLLVAVEQSIEEEFEVSLSLSELAAASQNENPFQSVASLAGYVSRQLSLQREESHHGV</sequence>
<dbReference type="AlphaFoldDB" id="A0A4P8XRS8"/>
<name>A0A4P8XRS8_9BACL</name>
<evidence type="ECO:0000313" key="2">
    <source>
        <dbReference type="Proteomes" id="UP000300879"/>
    </source>
</evidence>
<dbReference type="KEGG" id="palo:E6C60_2527"/>
<reference evidence="1 2" key="1">
    <citation type="submission" date="2019-05" db="EMBL/GenBank/DDBJ databases">
        <authorList>
            <person name="Chen C."/>
        </authorList>
    </citation>
    <scope>NUCLEOTIDE SEQUENCE [LARGE SCALE GENOMIC DNA]</scope>
    <source>
        <strain evidence="1 2">HB172198</strain>
    </source>
</reference>